<reference evidence="4" key="1">
    <citation type="journal article" date="2011" name="Genome Biol.">
        <title>Comparative genomics of the social amoebae Dictyostelium discoideum and Dictyostelium purpureum.</title>
        <authorList>
            <consortium name="US DOE Joint Genome Institute (JGI-PGF)"/>
            <person name="Sucgang R."/>
            <person name="Kuo A."/>
            <person name="Tian X."/>
            <person name="Salerno W."/>
            <person name="Parikh A."/>
            <person name="Feasley C.L."/>
            <person name="Dalin E."/>
            <person name="Tu H."/>
            <person name="Huang E."/>
            <person name="Barry K."/>
            <person name="Lindquist E."/>
            <person name="Shapiro H."/>
            <person name="Bruce D."/>
            <person name="Schmutz J."/>
            <person name="Salamov A."/>
            <person name="Fey P."/>
            <person name="Gaudet P."/>
            <person name="Anjard C."/>
            <person name="Babu M.M."/>
            <person name="Basu S."/>
            <person name="Bushmanova Y."/>
            <person name="van der Wel H."/>
            <person name="Katoh-Kurasawa M."/>
            <person name="Dinh C."/>
            <person name="Coutinho P.M."/>
            <person name="Saito T."/>
            <person name="Elias M."/>
            <person name="Schaap P."/>
            <person name="Kay R.R."/>
            <person name="Henrissat B."/>
            <person name="Eichinger L."/>
            <person name="Rivero F."/>
            <person name="Putnam N.H."/>
            <person name="West C.M."/>
            <person name="Loomis W.F."/>
            <person name="Chisholm R.L."/>
            <person name="Shaulsky G."/>
            <person name="Strassmann J.E."/>
            <person name="Queller D.C."/>
            <person name="Kuspa A."/>
            <person name="Grigoriev I.V."/>
        </authorList>
    </citation>
    <scope>NUCLEOTIDE SEQUENCE [LARGE SCALE GENOMIC DNA]</scope>
    <source>
        <strain evidence="4">QSDP1</strain>
    </source>
</reference>
<dbReference type="InParanoid" id="F0ZGD9"/>
<organism evidence="3 4">
    <name type="scientific">Dictyostelium purpureum</name>
    <name type="common">Slime mold</name>
    <dbReference type="NCBI Taxonomy" id="5786"/>
    <lineage>
        <taxon>Eukaryota</taxon>
        <taxon>Amoebozoa</taxon>
        <taxon>Evosea</taxon>
        <taxon>Eumycetozoa</taxon>
        <taxon>Dictyostelia</taxon>
        <taxon>Dictyosteliales</taxon>
        <taxon>Dictyosteliaceae</taxon>
        <taxon>Dictyostelium</taxon>
    </lineage>
</organism>
<dbReference type="KEGG" id="dpp:DICPUDRAFT_77361"/>
<evidence type="ECO:0000256" key="1">
    <source>
        <dbReference type="SAM" id="Coils"/>
    </source>
</evidence>
<dbReference type="EMBL" id="GL871011">
    <property type="protein sequence ID" value="EGC36979.1"/>
    <property type="molecule type" value="Genomic_DNA"/>
</dbReference>
<feature type="region of interest" description="Disordered" evidence="2">
    <location>
        <begin position="214"/>
        <end position="237"/>
    </location>
</feature>
<keyword evidence="4" id="KW-1185">Reference proteome</keyword>
<proteinExistence type="predicted"/>
<name>F0ZGD9_DICPU</name>
<dbReference type="AlphaFoldDB" id="F0ZGD9"/>
<evidence type="ECO:0000313" key="4">
    <source>
        <dbReference type="Proteomes" id="UP000001064"/>
    </source>
</evidence>
<dbReference type="RefSeq" id="XP_003286476.1">
    <property type="nucleotide sequence ID" value="XM_003286428.1"/>
</dbReference>
<evidence type="ECO:0000313" key="3">
    <source>
        <dbReference type="EMBL" id="EGC36979.1"/>
    </source>
</evidence>
<dbReference type="VEuPathDB" id="AmoebaDB:DICPUDRAFT_77361"/>
<dbReference type="Proteomes" id="UP000001064">
    <property type="component" value="Unassembled WGS sequence"/>
</dbReference>
<sequence>MDINNSEENDYRNEIDRIFKDNIKIHPQDAHVNTVGNMSSSDGEIYSDSFSDGSVNHIYHNQMSTSKLIETHINTNRFYQFKEEQNNDFFDSNENDYDSFLIKTVNNLKRIHIQAFKEFKSLYNKYCEYRIAVDGRETIPNDLKLLKIDINDDEITHFYEDIKKKYKDIDDNDTINSDSSVITTTTTLDNNGSKIDNNDPQNILEQKNQAFIKEDDSSNSNTESPTPGAPSAFDSKKRDLDKFKQNDEEDPSAFTERETHLLKKLKKSREEKEIRDELHKIIDCLNEPLTKSKIKNKKKISKLNEIILKKDEEIRTLQNKFDESLEKANQIELRNSQLEKEKEKLLSYHQEKALEHKESLQTLQDPNNEIGSQNPILNKINELEDSFKNLKEGINNNNNNN</sequence>
<keyword evidence="1" id="KW-0175">Coiled coil</keyword>
<dbReference type="GeneID" id="10503870"/>
<accession>F0ZGD9</accession>
<evidence type="ECO:0000256" key="2">
    <source>
        <dbReference type="SAM" id="MobiDB-lite"/>
    </source>
</evidence>
<protein>
    <submittedName>
        <fullName evidence="3">Uncharacterized protein</fullName>
    </submittedName>
</protein>
<feature type="coiled-coil region" evidence="1">
    <location>
        <begin position="300"/>
        <end position="348"/>
    </location>
</feature>
<gene>
    <name evidence="3" type="ORF">DICPUDRAFT_77361</name>
</gene>